<evidence type="ECO:0000256" key="1">
    <source>
        <dbReference type="SAM" id="MobiDB-lite"/>
    </source>
</evidence>
<feature type="compositionally biased region" description="Polar residues" evidence="1">
    <location>
        <begin position="10"/>
        <end position="24"/>
    </location>
</feature>
<reference evidence="2 3" key="1">
    <citation type="submission" date="2017-12" db="EMBL/GenBank/DDBJ databases">
        <title>Comparative genomics of Botrytis spp.</title>
        <authorList>
            <person name="Valero-Jimenez C.A."/>
            <person name="Tapia P."/>
            <person name="Veloso J."/>
            <person name="Silva-Moreno E."/>
            <person name="Staats M."/>
            <person name="Valdes J.H."/>
            <person name="Van Kan J.A.L."/>
        </authorList>
    </citation>
    <scope>NUCLEOTIDE SEQUENCE [LARGE SCALE GENOMIC DNA]</scope>
    <source>
        <strain evidence="2 3">MUCL2120</strain>
    </source>
</reference>
<comment type="caution">
    <text evidence="2">The sequence shown here is derived from an EMBL/GenBank/DDBJ whole genome shotgun (WGS) entry which is preliminary data.</text>
</comment>
<dbReference type="AlphaFoldDB" id="A0A4Z1IJ20"/>
<feature type="region of interest" description="Disordered" evidence="1">
    <location>
        <begin position="89"/>
        <end position="110"/>
    </location>
</feature>
<accession>A0A4Z1IJ20</accession>
<evidence type="ECO:0000313" key="3">
    <source>
        <dbReference type="Proteomes" id="UP000297452"/>
    </source>
</evidence>
<sequence>MILDGPFETDTLNATTLSSSPNTDGKNRNLAYTFDCILDPLSPLHHSKIRKNLVGSGGKLGLRITRYRIVATSGMGFKVDHQYNRWDVDKGVKEGSTGGKRREEKKPTVV</sequence>
<dbReference type="EMBL" id="PQXJ01000217">
    <property type="protein sequence ID" value="TGO56687.1"/>
    <property type="molecule type" value="Genomic_DNA"/>
</dbReference>
<protein>
    <submittedName>
        <fullName evidence="2">Uncharacterized protein</fullName>
    </submittedName>
</protein>
<feature type="region of interest" description="Disordered" evidence="1">
    <location>
        <begin position="1"/>
        <end position="26"/>
    </location>
</feature>
<dbReference type="Proteomes" id="UP000297452">
    <property type="component" value="Unassembled WGS sequence"/>
</dbReference>
<organism evidence="2 3">
    <name type="scientific">Botryotinia narcissicola</name>
    <dbReference type="NCBI Taxonomy" id="278944"/>
    <lineage>
        <taxon>Eukaryota</taxon>
        <taxon>Fungi</taxon>
        <taxon>Dikarya</taxon>
        <taxon>Ascomycota</taxon>
        <taxon>Pezizomycotina</taxon>
        <taxon>Leotiomycetes</taxon>
        <taxon>Helotiales</taxon>
        <taxon>Sclerotiniaceae</taxon>
        <taxon>Botryotinia</taxon>
    </lineage>
</organism>
<evidence type="ECO:0000313" key="2">
    <source>
        <dbReference type="EMBL" id="TGO56687.1"/>
    </source>
</evidence>
<name>A0A4Z1IJ20_9HELO</name>
<feature type="compositionally biased region" description="Basic and acidic residues" evidence="1">
    <location>
        <begin position="100"/>
        <end position="110"/>
    </location>
</feature>
<gene>
    <name evidence="2" type="ORF">BOTNAR_0217g00030</name>
</gene>
<keyword evidence="3" id="KW-1185">Reference proteome</keyword>
<proteinExistence type="predicted"/>